<reference evidence="3" key="1">
    <citation type="submission" date="2023-07" db="EMBL/GenBank/DDBJ databases">
        <authorList>
            <consortium name="AG Swart"/>
            <person name="Singh M."/>
            <person name="Singh A."/>
            <person name="Seah K."/>
            <person name="Emmerich C."/>
        </authorList>
    </citation>
    <scope>NUCLEOTIDE SEQUENCE</scope>
    <source>
        <strain evidence="3">DP1</strain>
    </source>
</reference>
<proteinExistence type="predicted"/>
<gene>
    <name evidence="3" type="ORF">ECRASSUSDP1_LOCUS4338</name>
</gene>
<dbReference type="Gene3D" id="1.20.5.730">
    <property type="entry name" value="Single helix bin"/>
    <property type="match status" value="1"/>
</dbReference>
<accession>A0AAD1UD76</accession>
<feature type="region of interest" description="Disordered" evidence="2">
    <location>
        <begin position="1"/>
        <end position="22"/>
    </location>
</feature>
<sequence>MFEKGFGMVETKGAGEDRDEGNVPQECKCTRYHIDEYDEYYANYLRMIKKEQRQTKKINRLEKEIIMLKSIIQNYKESDRLNFKKYLSKSKNKKPQRISKQLDEGIYESNKYEERGNKRRGTKVKELDIGVEMNNQDTSFSESSEESLCSIIKQKTKSQFTQTYSAKRRKTFIASVPEAASSTESDHIGLSIKIPEIPEEDPLDQMTRDKYTRKLETLGLNLKGKENILTDHIDSMDVVKFRTKYGKKRANSFDGKNMDKNSETEKDDALLKVIENNFKLSEEIEELKQYSKENEELKEQLSKAIPIQQQKELILEKDSKINSLSLTLEKREEMYSKLMNEFEFLKRRINETNASDKAMQDIINEKEEELEKINYMNAEYRSQLIELKISMSKAKDANQQSAQEEYEVVVGNVEYQLEEARQQISNLSAKIKEKDSIIETLLSQAEYYKNKYDKDNGNKK</sequence>
<dbReference type="AlphaFoldDB" id="A0AAD1UD76"/>
<dbReference type="EMBL" id="CAMPGE010004162">
    <property type="protein sequence ID" value="CAI2363008.1"/>
    <property type="molecule type" value="Genomic_DNA"/>
</dbReference>
<evidence type="ECO:0000313" key="4">
    <source>
        <dbReference type="Proteomes" id="UP001295684"/>
    </source>
</evidence>
<evidence type="ECO:0000313" key="3">
    <source>
        <dbReference type="EMBL" id="CAI2363008.1"/>
    </source>
</evidence>
<evidence type="ECO:0000256" key="1">
    <source>
        <dbReference type="SAM" id="Coils"/>
    </source>
</evidence>
<feature type="coiled-coil region" evidence="1">
    <location>
        <begin position="410"/>
        <end position="437"/>
    </location>
</feature>
<name>A0AAD1UD76_EUPCR</name>
<dbReference type="Proteomes" id="UP001295684">
    <property type="component" value="Unassembled WGS sequence"/>
</dbReference>
<feature type="coiled-coil region" evidence="1">
    <location>
        <begin position="328"/>
        <end position="383"/>
    </location>
</feature>
<keyword evidence="4" id="KW-1185">Reference proteome</keyword>
<organism evidence="3 4">
    <name type="scientific">Euplotes crassus</name>
    <dbReference type="NCBI Taxonomy" id="5936"/>
    <lineage>
        <taxon>Eukaryota</taxon>
        <taxon>Sar</taxon>
        <taxon>Alveolata</taxon>
        <taxon>Ciliophora</taxon>
        <taxon>Intramacronucleata</taxon>
        <taxon>Spirotrichea</taxon>
        <taxon>Hypotrichia</taxon>
        <taxon>Euplotida</taxon>
        <taxon>Euplotidae</taxon>
        <taxon>Moneuplotes</taxon>
    </lineage>
</organism>
<feature type="coiled-coil region" evidence="1">
    <location>
        <begin position="44"/>
        <end position="78"/>
    </location>
</feature>
<keyword evidence="1" id="KW-0175">Coiled coil</keyword>
<evidence type="ECO:0000256" key="2">
    <source>
        <dbReference type="SAM" id="MobiDB-lite"/>
    </source>
</evidence>
<comment type="caution">
    <text evidence="3">The sequence shown here is derived from an EMBL/GenBank/DDBJ whole genome shotgun (WGS) entry which is preliminary data.</text>
</comment>
<protein>
    <submittedName>
        <fullName evidence="3">Uncharacterized protein</fullName>
    </submittedName>
</protein>